<evidence type="ECO:0000256" key="1">
    <source>
        <dbReference type="ARBA" id="ARBA00022475"/>
    </source>
</evidence>
<feature type="transmembrane region" description="Helical" evidence="10">
    <location>
        <begin position="131"/>
        <end position="151"/>
    </location>
</feature>
<evidence type="ECO:0000256" key="4">
    <source>
        <dbReference type="ARBA" id="ARBA00022692"/>
    </source>
</evidence>
<dbReference type="AlphaFoldDB" id="A0A495RHP3"/>
<name>A0A495RHP3_9GAMM</name>
<keyword evidence="2 10" id="KW-0444">Lipid biosynthesis</keyword>
<evidence type="ECO:0000313" key="12">
    <source>
        <dbReference type="Proteomes" id="UP000278542"/>
    </source>
</evidence>
<dbReference type="PANTHER" id="PTHR30309">
    <property type="entry name" value="INNER MEMBRANE PROTEIN YGIH"/>
    <property type="match status" value="1"/>
</dbReference>
<feature type="transmembrane region" description="Helical" evidence="10">
    <location>
        <begin position="73"/>
        <end position="93"/>
    </location>
</feature>
<proteinExistence type="inferred from homology"/>
<organism evidence="11 12">
    <name type="scientific">Orbus hercynius</name>
    <dbReference type="NCBI Taxonomy" id="593135"/>
    <lineage>
        <taxon>Bacteria</taxon>
        <taxon>Pseudomonadati</taxon>
        <taxon>Pseudomonadota</taxon>
        <taxon>Gammaproteobacteria</taxon>
        <taxon>Orbales</taxon>
        <taxon>Orbaceae</taxon>
        <taxon>Orbus</taxon>
    </lineage>
</organism>
<keyword evidence="4 10" id="KW-0812">Transmembrane</keyword>
<evidence type="ECO:0000256" key="5">
    <source>
        <dbReference type="ARBA" id="ARBA00022989"/>
    </source>
</evidence>
<evidence type="ECO:0000256" key="10">
    <source>
        <dbReference type="HAMAP-Rule" id="MF_01043"/>
    </source>
</evidence>
<evidence type="ECO:0000256" key="2">
    <source>
        <dbReference type="ARBA" id="ARBA00022516"/>
    </source>
</evidence>
<comment type="similarity">
    <text evidence="10">Belongs to the PlsY family.</text>
</comment>
<evidence type="ECO:0000256" key="6">
    <source>
        <dbReference type="ARBA" id="ARBA00023098"/>
    </source>
</evidence>
<keyword evidence="1 10" id="KW-1003">Cell membrane</keyword>
<keyword evidence="3 10" id="KW-0808">Transferase</keyword>
<keyword evidence="12" id="KW-1185">Reference proteome</keyword>
<dbReference type="GO" id="GO:0005886">
    <property type="term" value="C:plasma membrane"/>
    <property type="evidence" value="ECO:0007669"/>
    <property type="project" value="UniProtKB-SubCell"/>
</dbReference>
<dbReference type="EC" id="2.3.1.275" evidence="10"/>
<protein>
    <recommendedName>
        <fullName evidence="10">Glycerol-3-phosphate acyltransferase</fullName>
    </recommendedName>
    <alternativeName>
        <fullName evidence="10">Acyl-PO4 G3P acyltransferase</fullName>
    </alternativeName>
    <alternativeName>
        <fullName evidence="10">Acyl-phosphate--glycerol-3-phosphate acyltransferase</fullName>
    </alternativeName>
    <alternativeName>
        <fullName evidence="10">G3P acyltransferase</fullName>
        <shortName evidence="10">GPAT</shortName>
        <ecNumber evidence="10">2.3.1.275</ecNumber>
    </alternativeName>
    <alternativeName>
        <fullName evidence="10">Lysophosphatidic acid synthase</fullName>
        <shortName evidence="10">LPA synthase</shortName>
    </alternativeName>
</protein>
<evidence type="ECO:0000256" key="8">
    <source>
        <dbReference type="ARBA" id="ARBA00023209"/>
    </source>
</evidence>
<evidence type="ECO:0000256" key="9">
    <source>
        <dbReference type="ARBA" id="ARBA00023264"/>
    </source>
</evidence>
<dbReference type="EMBL" id="RBWY01000001">
    <property type="protein sequence ID" value="RKS87012.1"/>
    <property type="molecule type" value="Genomic_DNA"/>
</dbReference>
<sequence length="191" mass="20782">MLIVAYLCGSLSGAVILSKMLHLPNPSEHGSHNPGATNMLRVNGRLPALAVLFFDMAKGLLPVYFSYRFGVSPFFLGMIAIAACLGHIFPCFFHFHGGKGVATALGAIVMIGLDFSGLLIVTWLISVGLTGYASVGAIVTFLLAPLYVWFIRPELTMPVAMLSCLILVRHHSNIQRLLKGEEPKTFRKKTH</sequence>
<dbReference type="InterPro" id="IPR003811">
    <property type="entry name" value="G3P_acylTferase_PlsY"/>
</dbReference>
<dbReference type="Pfam" id="PF02660">
    <property type="entry name" value="G3P_acyltransf"/>
    <property type="match status" value="1"/>
</dbReference>
<keyword evidence="5 10" id="KW-1133">Transmembrane helix</keyword>
<comment type="function">
    <text evidence="10">Catalyzes the transfer of an acyl group from acyl-phosphate (acyl-PO(4)) to glycerol-3-phosphate (G3P) to form lysophosphatidic acid (LPA). This enzyme utilizes acyl-phosphate as fatty acyl donor, but not acyl-CoA or acyl-ACP.</text>
</comment>
<comment type="subunit">
    <text evidence="10">Probably interacts with PlsX.</text>
</comment>
<keyword evidence="8 10" id="KW-0594">Phospholipid biosynthesis</keyword>
<dbReference type="SMART" id="SM01207">
    <property type="entry name" value="G3P_acyltransf"/>
    <property type="match status" value="1"/>
</dbReference>
<comment type="caution">
    <text evidence="11">The sequence shown here is derived from an EMBL/GenBank/DDBJ whole genome shotgun (WGS) entry which is preliminary data.</text>
</comment>
<dbReference type="OrthoDB" id="9777124at2"/>
<comment type="pathway">
    <text evidence="10">Lipid metabolism; phospholipid metabolism.</text>
</comment>
<comment type="catalytic activity">
    <reaction evidence="10">
        <text>an acyl phosphate + sn-glycerol 3-phosphate = a 1-acyl-sn-glycero-3-phosphate + phosphate</text>
        <dbReference type="Rhea" id="RHEA:34075"/>
        <dbReference type="ChEBI" id="CHEBI:43474"/>
        <dbReference type="ChEBI" id="CHEBI:57597"/>
        <dbReference type="ChEBI" id="CHEBI:57970"/>
        <dbReference type="ChEBI" id="CHEBI:59918"/>
        <dbReference type="EC" id="2.3.1.275"/>
    </reaction>
</comment>
<dbReference type="PANTHER" id="PTHR30309:SF0">
    <property type="entry name" value="GLYCEROL-3-PHOSPHATE ACYLTRANSFERASE-RELATED"/>
    <property type="match status" value="1"/>
</dbReference>
<accession>A0A495RHP3</accession>
<reference evidence="11 12" key="1">
    <citation type="submission" date="2018-10" db="EMBL/GenBank/DDBJ databases">
        <title>Genomic Encyclopedia of Type Strains, Phase IV (KMG-IV): sequencing the most valuable type-strain genomes for metagenomic binning, comparative biology and taxonomic classification.</title>
        <authorList>
            <person name="Goeker M."/>
        </authorList>
    </citation>
    <scope>NUCLEOTIDE SEQUENCE [LARGE SCALE GENOMIC DNA]</scope>
    <source>
        <strain evidence="11 12">DSM 22228</strain>
    </source>
</reference>
<evidence type="ECO:0000256" key="7">
    <source>
        <dbReference type="ARBA" id="ARBA00023136"/>
    </source>
</evidence>
<gene>
    <name evidence="10" type="primary">plsY</name>
    <name evidence="11" type="ORF">DES39_0221</name>
</gene>
<dbReference type="UniPathway" id="UPA00085"/>
<keyword evidence="7 10" id="KW-0472">Membrane</keyword>
<dbReference type="HAMAP" id="MF_01043">
    <property type="entry name" value="PlsY"/>
    <property type="match status" value="1"/>
</dbReference>
<dbReference type="GO" id="GO:0043772">
    <property type="term" value="F:acyl-phosphate glycerol-3-phosphate acyltransferase activity"/>
    <property type="evidence" value="ECO:0007669"/>
    <property type="project" value="UniProtKB-UniRule"/>
</dbReference>
<comment type="subcellular location">
    <subcellularLocation>
        <location evidence="10">Cell membrane</location>
        <topology evidence="10">Multi-pass membrane protein</topology>
    </subcellularLocation>
</comment>
<dbReference type="NCBIfam" id="TIGR00023">
    <property type="entry name" value="glycerol-3-phosphate 1-O-acyltransferase PlsY"/>
    <property type="match status" value="1"/>
</dbReference>
<evidence type="ECO:0000313" key="11">
    <source>
        <dbReference type="EMBL" id="RKS87012.1"/>
    </source>
</evidence>
<comment type="caution">
    <text evidence="10">Lacks conserved residue(s) required for the propagation of feature annotation.</text>
</comment>
<dbReference type="GO" id="GO:0008654">
    <property type="term" value="P:phospholipid biosynthetic process"/>
    <property type="evidence" value="ECO:0007669"/>
    <property type="project" value="UniProtKB-UniRule"/>
</dbReference>
<dbReference type="Proteomes" id="UP000278542">
    <property type="component" value="Unassembled WGS sequence"/>
</dbReference>
<keyword evidence="6 10" id="KW-0443">Lipid metabolism</keyword>
<keyword evidence="11" id="KW-0012">Acyltransferase</keyword>
<feature type="transmembrane region" description="Helical" evidence="10">
    <location>
        <begin position="105"/>
        <end position="125"/>
    </location>
</feature>
<evidence type="ECO:0000256" key="3">
    <source>
        <dbReference type="ARBA" id="ARBA00022679"/>
    </source>
</evidence>
<keyword evidence="9 10" id="KW-1208">Phospholipid metabolism</keyword>